<keyword evidence="1" id="KW-0378">Hydrolase</keyword>
<dbReference type="NCBIfam" id="TIGR04183">
    <property type="entry name" value="Por_Secre_tail"/>
    <property type="match status" value="1"/>
</dbReference>
<dbReference type="CDD" id="cd00063">
    <property type="entry name" value="FN3"/>
    <property type="match status" value="1"/>
</dbReference>
<dbReference type="SUPFAM" id="SSF49265">
    <property type="entry name" value="Fibronectin type III"/>
    <property type="match status" value="1"/>
</dbReference>
<evidence type="ECO:0000313" key="4">
    <source>
        <dbReference type="EMBL" id="MDI9861086.1"/>
    </source>
</evidence>
<dbReference type="InterPro" id="IPR026444">
    <property type="entry name" value="Secre_tail"/>
</dbReference>
<dbReference type="Proteomes" id="UP001236507">
    <property type="component" value="Unassembled WGS sequence"/>
</dbReference>
<dbReference type="Pfam" id="PF03629">
    <property type="entry name" value="SASA"/>
    <property type="match status" value="1"/>
</dbReference>
<dbReference type="InterPro" id="IPR036514">
    <property type="entry name" value="SGNH_hydro_sf"/>
</dbReference>
<dbReference type="InterPro" id="IPR036116">
    <property type="entry name" value="FN3_sf"/>
</dbReference>
<sequence length="677" mass="77868">MSKKLLIFALLLCSNLCFSQQFYSIFFEELPRDWQLYPRNNNNLAIIPIKGRIEIPNWKSMSVQVLRNKKPYSYQKVAINYTASKDTGTFVLSPTIKAELAEYDVKVYAIHNDQDSVLMVTRENLVAGDAYIIYGQSNARGWEELDPYTNEFCRTYGFGYDTNQFKWGLSNSDYTGYSFDRQIVGQWGISFQKYIMNTYGIPTCVISHASPGQPIRNLVERNPTNHADISTQYGRLLTYVTQAKLNNAVKGLFYWQGETEASHIPSEWKPLFDKLYKELIEDYPSIQQYYIFQLPLFGGASYNEEVGVMRDYQRQLEDIYPKVNSFAALGATGWDGFHYKTAGYRQLGTELAKMTSFHFYGENKKYASPNIRRAYYSSPTRDEITLAFQDDQKVIYPNDTTTDNFIINKTGTLSLKDFFYLNGRWKKVATGYASENKIILKLKEPASLQDTLIKYLPSVFPYSGDYDYVSDMPWVYLGPFIKNTDGYRAFAFHNVKIGNYIETPVLFIDNTTHNQITLKWEVRDNNLKYILERRIKDIGDFVPVFETSRANSFIDNDLEPDQVYEYRLRVQTNTSEASSITEGKTQIPLATSAELNPSVLIYPNPARGIAHITLIKPISGEIQVWDLSGQLRINQKIQNQEKIALSLSNLESGTYTIMVKSSMNDAIYSHKLMVMSE</sequence>
<reference evidence="4 5" key="1">
    <citation type="submission" date="2023-05" db="EMBL/GenBank/DDBJ databases">
        <title>Novel species of genus Flectobacillus isolated from stream in China.</title>
        <authorList>
            <person name="Lu H."/>
        </authorList>
    </citation>
    <scope>NUCLEOTIDE SEQUENCE [LARGE SCALE GENOMIC DNA]</scope>
    <source>
        <strain evidence="4 5">KCTC 42575</strain>
    </source>
</reference>
<dbReference type="EMBL" id="JASHIF010000017">
    <property type="protein sequence ID" value="MDI9861086.1"/>
    <property type="molecule type" value="Genomic_DNA"/>
</dbReference>
<accession>A0ABT6YD24</accession>
<dbReference type="Gene3D" id="3.40.50.1110">
    <property type="entry name" value="SGNH hydrolase"/>
    <property type="match status" value="1"/>
</dbReference>
<dbReference type="RefSeq" id="WP_283345593.1">
    <property type="nucleotide sequence ID" value="NZ_JASHIF010000017.1"/>
</dbReference>
<evidence type="ECO:0000256" key="1">
    <source>
        <dbReference type="ARBA" id="ARBA00022801"/>
    </source>
</evidence>
<dbReference type="Gene3D" id="2.60.40.10">
    <property type="entry name" value="Immunoglobulins"/>
    <property type="match status" value="1"/>
</dbReference>
<name>A0ABT6YD24_9BACT</name>
<dbReference type="PROSITE" id="PS50853">
    <property type="entry name" value="FN3"/>
    <property type="match status" value="1"/>
</dbReference>
<proteinExistence type="predicted"/>
<keyword evidence="5" id="KW-1185">Reference proteome</keyword>
<feature type="domain" description="Fibronectin type-III" evidence="3">
    <location>
        <begin position="501"/>
        <end position="588"/>
    </location>
</feature>
<feature type="signal peptide" evidence="2">
    <location>
        <begin position="1"/>
        <end position="19"/>
    </location>
</feature>
<comment type="caution">
    <text evidence="4">The sequence shown here is derived from an EMBL/GenBank/DDBJ whole genome shotgun (WGS) entry which is preliminary data.</text>
</comment>
<gene>
    <name evidence="4" type="ORF">QM524_17850</name>
</gene>
<evidence type="ECO:0000259" key="3">
    <source>
        <dbReference type="PROSITE" id="PS50853"/>
    </source>
</evidence>
<dbReference type="InterPro" id="IPR013783">
    <property type="entry name" value="Ig-like_fold"/>
</dbReference>
<evidence type="ECO:0000256" key="2">
    <source>
        <dbReference type="SAM" id="SignalP"/>
    </source>
</evidence>
<dbReference type="SUPFAM" id="SSF52266">
    <property type="entry name" value="SGNH hydrolase"/>
    <property type="match status" value="1"/>
</dbReference>
<evidence type="ECO:0000313" key="5">
    <source>
        <dbReference type="Proteomes" id="UP001236507"/>
    </source>
</evidence>
<protein>
    <submittedName>
        <fullName evidence="4">T9SS type A sorting domain-containing protein</fullName>
    </submittedName>
</protein>
<dbReference type="Pfam" id="PF18962">
    <property type="entry name" value="Por_Secre_tail"/>
    <property type="match status" value="1"/>
</dbReference>
<dbReference type="InterPro" id="IPR005181">
    <property type="entry name" value="SASA"/>
</dbReference>
<feature type="chain" id="PRO_5046037202" evidence="2">
    <location>
        <begin position="20"/>
        <end position="677"/>
    </location>
</feature>
<organism evidence="4 5">
    <name type="scientific">Flectobacillus roseus</name>
    <dbReference type="NCBI Taxonomy" id="502259"/>
    <lineage>
        <taxon>Bacteria</taxon>
        <taxon>Pseudomonadati</taxon>
        <taxon>Bacteroidota</taxon>
        <taxon>Cytophagia</taxon>
        <taxon>Cytophagales</taxon>
        <taxon>Flectobacillaceae</taxon>
        <taxon>Flectobacillus</taxon>
    </lineage>
</organism>
<dbReference type="InterPro" id="IPR003961">
    <property type="entry name" value="FN3_dom"/>
</dbReference>
<keyword evidence="2" id="KW-0732">Signal</keyword>